<reference evidence="2 3" key="1">
    <citation type="journal article" date="2017" name="Syst. Appl. Microbiol.">
        <title>Soybeans inoculated with root zone soils of Canadian native legumes harbour diverse and novel Bradyrhizobium spp. that possess agricultural potential.</title>
        <authorList>
            <person name="Bromfield E.S.P."/>
            <person name="Cloutier S."/>
            <person name="Tambong J.T."/>
            <person name="Tran Thi T.V."/>
        </authorList>
    </citation>
    <scope>NUCLEOTIDE SEQUENCE [LARGE SCALE GENOMIC DNA]</scope>
    <source>
        <strain evidence="2 3">323S2</strain>
    </source>
</reference>
<dbReference type="AlphaFoldDB" id="A0A7Z0TLU7"/>
<evidence type="ECO:0000313" key="2">
    <source>
        <dbReference type="EMBL" id="UGX93384.1"/>
    </source>
</evidence>
<dbReference type="Proteomes" id="UP000564836">
    <property type="component" value="Chromosome"/>
</dbReference>
<organism evidence="1">
    <name type="scientific">Bradyrhizobium barranii subsp. barranii</name>
    <dbReference type="NCBI Taxonomy" id="2823807"/>
    <lineage>
        <taxon>Bacteria</taxon>
        <taxon>Pseudomonadati</taxon>
        <taxon>Pseudomonadota</taxon>
        <taxon>Alphaproteobacteria</taxon>
        <taxon>Hyphomicrobiales</taxon>
        <taxon>Nitrobacteraceae</taxon>
        <taxon>Bradyrhizobium</taxon>
        <taxon>Bradyrhizobium barranii</taxon>
    </lineage>
</organism>
<dbReference type="InterPro" id="IPR021352">
    <property type="entry name" value="DUF2971"/>
</dbReference>
<name>A0A7Z0TLU7_9BRAD</name>
<dbReference type="RefSeq" id="WP_166347557.1">
    <property type="nucleotide sequence ID" value="NZ_CP088280.1"/>
</dbReference>
<proteinExistence type="predicted"/>
<gene>
    <name evidence="2" type="ORF">G6321_00048615</name>
    <name evidence="1" type="ORF">G6321_19780</name>
</gene>
<dbReference type="Pfam" id="PF11185">
    <property type="entry name" value="DUF2971"/>
    <property type="match status" value="1"/>
</dbReference>
<dbReference type="EMBL" id="JACBFH010000001">
    <property type="protein sequence ID" value="NYY90588.1"/>
    <property type="molecule type" value="Genomic_DNA"/>
</dbReference>
<protein>
    <submittedName>
        <fullName evidence="1">DUF2971 domain-containing protein</fullName>
    </submittedName>
</protein>
<reference evidence="2 3" key="3">
    <citation type="journal article" date="2022" name="Int. J. Syst. Evol. Microbiol.">
        <title>Strains of Bradyrhizobium barranii sp. nov. associated with legumes native to Canada are symbionts of soybeans and belong to different subspecies (subsp. barranii subsp. nov. and subsp. apii subsp. nov.) and symbiovars (sv. glycinearum and sv. septentrionale).</title>
        <authorList>
            <person name="Bromfield E.S.P."/>
            <person name="Cloutier S."/>
            <person name="Wasai-Hara S."/>
            <person name="Minamisawa K."/>
        </authorList>
    </citation>
    <scope>NUCLEOTIDE SEQUENCE [LARGE SCALE GENOMIC DNA]</scope>
    <source>
        <strain evidence="2 3">323S2</strain>
    </source>
</reference>
<evidence type="ECO:0000313" key="3">
    <source>
        <dbReference type="Proteomes" id="UP000564836"/>
    </source>
</evidence>
<evidence type="ECO:0000313" key="1">
    <source>
        <dbReference type="EMBL" id="NYY90588.1"/>
    </source>
</evidence>
<sequence>MIYTRKLGDEEFVWHKSMNRHYRPLWARAGYGSKEHPGGKYGSAAVVPPPSAEWFRAYHLCPAEYAISNIVFSRLKVGQIRDLNDPFELLAYQRGAKNKTFLDYRKEFDEKSGLLCFSEDWTDPVLWSHYAAKHGGMCLGFDIDRRLELRKVSYRTERLGRALPTESPVPMEIDEELAGLLLTTKFSSWSYEREWRVILPLQDTVEEERLRFYPIGEHIRLAEVIIGETCSIPWEQVRAVVKKHHPDASVIKARLAHFSFNVVPEEKTVEYVAP</sequence>
<accession>A0A7Z0TLU7</accession>
<dbReference type="EMBL" id="CP088280">
    <property type="protein sequence ID" value="UGX93384.1"/>
    <property type="molecule type" value="Genomic_DNA"/>
</dbReference>
<reference evidence="1" key="2">
    <citation type="submission" date="2020-06" db="EMBL/GenBank/DDBJ databases">
        <title>Whole Genome Sequence of Bradyrhizobium sp. Strain 323S2.</title>
        <authorList>
            <person name="Bromfield E.S.P."/>
        </authorList>
    </citation>
    <scope>NUCLEOTIDE SEQUENCE [LARGE SCALE GENOMIC DNA]</scope>
    <source>
        <strain evidence="1">323S2</strain>
    </source>
</reference>